<dbReference type="Proteomes" id="UP001460270">
    <property type="component" value="Unassembled WGS sequence"/>
</dbReference>
<gene>
    <name evidence="2" type="ORF">WMY93_014260</name>
</gene>
<dbReference type="EMBL" id="JBBPFD010000010">
    <property type="protein sequence ID" value="KAK7909576.1"/>
    <property type="molecule type" value="Genomic_DNA"/>
</dbReference>
<feature type="transmembrane region" description="Helical" evidence="1">
    <location>
        <begin position="368"/>
        <end position="389"/>
    </location>
</feature>
<proteinExistence type="predicted"/>
<comment type="caution">
    <text evidence="2">The sequence shown here is derived from an EMBL/GenBank/DDBJ whole genome shotgun (WGS) entry which is preliminary data.</text>
</comment>
<evidence type="ECO:0000313" key="3">
    <source>
        <dbReference type="Proteomes" id="UP001460270"/>
    </source>
</evidence>
<name>A0AAW0NYJ4_9GOBI</name>
<keyword evidence="1" id="KW-0472">Membrane</keyword>
<keyword evidence="1" id="KW-0812">Transmembrane</keyword>
<accession>A0AAW0NYJ4</accession>
<keyword evidence="1" id="KW-1133">Transmembrane helix</keyword>
<feature type="transmembrane region" description="Helical" evidence="1">
    <location>
        <begin position="342"/>
        <end position="361"/>
    </location>
</feature>
<dbReference type="AlphaFoldDB" id="A0AAW0NYJ4"/>
<protein>
    <submittedName>
        <fullName evidence="2">Uncharacterized protein</fullName>
    </submittedName>
</protein>
<reference evidence="3" key="1">
    <citation type="submission" date="2024-04" db="EMBL/GenBank/DDBJ databases">
        <title>Salinicola lusitanus LLJ914,a marine bacterium isolated from the Okinawa Trough.</title>
        <authorList>
            <person name="Li J."/>
        </authorList>
    </citation>
    <scope>NUCLEOTIDE SEQUENCE [LARGE SCALE GENOMIC DNA]</scope>
</reference>
<organism evidence="2 3">
    <name type="scientific">Mugilogobius chulae</name>
    <name type="common">yellowstripe goby</name>
    <dbReference type="NCBI Taxonomy" id="88201"/>
    <lineage>
        <taxon>Eukaryota</taxon>
        <taxon>Metazoa</taxon>
        <taxon>Chordata</taxon>
        <taxon>Craniata</taxon>
        <taxon>Vertebrata</taxon>
        <taxon>Euteleostomi</taxon>
        <taxon>Actinopterygii</taxon>
        <taxon>Neopterygii</taxon>
        <taxon>Teleostei</taxon>
        <taxon>Neoteleostei</taxon>
        <taxon>Acanthomorphata</taxon>
        <taxon>Gobiaria</taxon>
        <taxon>Gobiiformes</taxon>
        <taxon>Gobioidei</taxon>
        <taxon>Gobiidae</taxon>
        <taxon>Gobionellinae</taxon>
        <taxon>Mugilogobius</taxon>
    </lineage>
</organism>
<sequence>MNSSTQSLLLLSKRSYRPALRCVCHVDWKCTARQREPALVNPAPAQTLHTSCSCPSSDSTHLLLLPRLRLYTPPAPVPVPAQTLHTSCSCPCPSSDSTHLLLLPQLRLYTPPAPAPAQTLHTSCSCPCPGSDSTHLLLLPQLRLYTPPAPVPVPAQTLHTSCSCPSSDSTHLLLLSLSRLRLSTPPAPVPVPAQTLHTSCSCPSSDSTHLLLLPQLRLYTPPAPVPAQTLHTSCSCPCPSSDSTHLLLLSLPLSQLRLSTPPAPVPAPAQTLHTSCSCPCPGSDSPHLLPLSLLLPQLRLYTPPAPVPAQTLHTSCSSPCPCSCHCPCSCSCPCPCSDSTHLLLLSLSLLLSLLLSLSLSLSLLLSLLLSLSLSLPLSLPLFLLLLLPLSQLKQGRSRQENTKPTSLASVPGGKSQVPLGIYSRPNEYRLQASMLTSQEAKSRAKTTDTIKYHKWQRCFLTNPLHLPNFFPVRTRPSKCNTTIQESSKQTPSRVSRTRTPVWLTLGAGAKPVWRPQQELPQQTSKDPRKAPALPLRRVCRVRVVPGKGRSAVLHCSSVRPLGSPSAAVSVTRSLKELSRGCKIHCGEVRVRVRVLVELRVAERGEELRPSSVYAHDPVLIPEQARSNMAAAPRERGRGVRLRSARLGSARALTAERHSSGWCRQVQRQGQTAHCRGKCAI</sequence>
<evidence type="ECO:0000256" key="1">
    <source>
        <dbReference type="SAM" id="Phobius"/>
    </source>
</evidence>
<keyword evidence="3" id="KW-1185">Reference proteome</keyword>
<evidence type="ECO:0000313" key="2">
    <source>
        <dbReference type="EMBL" id="KAK7909576.1"/>
    </source>
</evidence>